<feature type="transmembrane region" description="Helical" evidence="1">
    <location>
        <begin position="26"/>
        <end position="45"/>
    </location>
</feature>
<gene>
    <name evidence="2" type="primary">gatC</name>
    <name evidence="2" type="ORF">SISI_0183</name>
</gene>
<comment type="caution">
    <text evidence="2">The sequence shown here is derived from an EMBL/GenBank/DDBJ whole genome shotgun (WGS) entry which is preliminary data.</text>
</comment>
<dbReference type="AlphaFoldDB" id="A0A6S6S616"/>
<dbReference type="EMBL" id="CACTJB010000002">
    <property type="protein sequence ID" value="CAA3707304.1"/>
    <property type="molecule type" value="Genomic_DNA"/>
</dbReference>
<keyword evidence="2" id="KW-0436">Ligase</keyword>
<dbReference type="Proteomes" id="UP000560980">
    <property type="component" value="Unassembled WGS sequence"/>
</dbReference>
<dbReference type="GO" id="GO:0016740">
    <property type="term" value="F:transferase activity"/>
    <property type="evidence" value="ECO:0007669"/>
    <property type="project" value="UniProtKB-KW"/>
</dbReference>
<keyword evidence="2" id="KW-0808">Transferase</keyword>
<dbReference type="GO" id="GO:0050566">
    <property type="term" value="F:asparaginyl-tRNA synthase (glutamine-hydrolyzing) activity"/>
    <property type="evidence" value="ECO:0007669"/>
    <property type="project" value="UniProtKB-EC"/>
</dbReference>
<dbReference type="RefSeq" id="WP_183042966.1">
    <property type="nucleotide sequence ID" value="NZ_CACTJB010000002.1"/>
</dbReference>
<dbReference type="EC" id="6.3.5.6" evidence="2"/>
<keyword evidence="1" id="KW-0812">Transmembrane</keyword>
<reference evidence="2 3" key="1">
    <citation type="submission" date="2019-12" db="EMBL/GenBank/DDBJ databases">
        <authorList>
            <person name="Santos-Garcia D."/>
            <person name="Santos-Garcia D."/>
            <person name="Santos-Garcia D."/>
        </authorList>
    </citation>
    <scope>NUCLEOTIDE SEQUENCE [LARGE SCALE GENOMIC DNA]</scope>
    <source>
        <strain evidence="2">SiSi</strain>
    </source>
</reference>
<evidence type="ECO:0000313" key="3">
    <source>
        <dbReference type="Proteomes" id="UP000560980"/>
    </source>
</evidence>
<evidence type="ECO:0000256" key="1">
    <source>
        <dbReference type="SAM" id="Phobius"/>
    </source>
</evidence>
<sequence length="95" mass="11194">MNFNKQILSKLSKINKHDINLNTLKININLLLNNIFVFVLSFYYLKNIKPITNPLNNIYLLNIRKDKIQTNKKIKTYIGSAPKKTNYYIILPNIL</sequence>
<keyword evidence="1" id="KW-1133">Transmembrane helix</keyword>
<name>A0A6S6S616_9GAMM</name>
<evidence type="ECO:0000313" key="2">
    <source>
        <dbReference type="EMBL" id="CAA3707304.1"/>
    </source>
</evidence>
<proteinExistence type="predicted"/>
<organism evidence="2 3">
    <name type="scientific">Candidatus Portiera aleyrodidarum</name>
    <name type="common">primary endosymbiont of Bemisia tabaci</name>
    <dbReference type="NCBI Taxonomy" id="91844"/>
    <lineage>
        <taxon>Bacteria</taxon>
        <taxon>Pseudomonadati</taxon>
        <taxon>Pseudomonadota</taxon>
        <taxon>Gammaproteobacteria</taxon>
        <taxon>Candidatus Johnevansiales</taxon>
        <taxon>Candidatus Johnevansiaceae</taxon>
        <taxon>Candidatus Portiera</taxon>
    </lineage>
</organism>
<keyword evidence="1" id="KW-0472">Membrane</keyword>
<accession>A0A6S6S616</accession>
<protein>
    <submittedName>
        <fullName evidence="2">Aspartyl/glutamyl-tRNA(Asn/Gln) amidotransferase subunit C</fullName>
        <ecNumber evidence="2">6.3.5.6</ecNumber>
    </submittedName>
</protein>